<evidence type="ECO:0000313" key="2">
    <source>
        <dbReference type="EMBL" id="SOS74197.1"/>
    </source>
</evidence>
<dbReference type="Gene3D" id="1.10.260.40">
    <property type="entry name" value="lambda repressor-like DNA-binding domains"/>
    <property type="match status" value="1"/>
</dbReference>
<dbReference type="GeneID" id="86943424"/>
<dbReference type="RefSeq" id="WP_101916696.1">
    <property type="nucleotide sequence ID" value="NZ_JAFMUR010000003.1"/>
</dbReference>
<dbReference type="Proteomes" id="UP000234211">
    <property type="component" value="Unassembled WGS sequence"/>
</dbReference>
<reference evidence="3" key="1">
    <citation type="submission" date="2017-11" db="EMBL/GenBank/DDBJ databases">
        <authorList>
            <person name="Duchaud E."/>
        </authorList>
    </citation>
    <scope>NUCLEOTIDE SEQUENCE [LARGE SCALE GENOMIC DNA]</scope>
    <source>
        <strain evidence="3">Tenacibaculum sp. TNO020</strain>
    </source>
</reference>
<dbReference type="InterPro" id="IPR010982">
    <property type="entry name" value="Lambda_DNA-bd_dom_sf"/>
</dbReference>
<dbReference type="GO" id="GO:0003677">
    <property type="term" value="F:DNA binding"/>
    <property type="evidence" value="ECO:0007669"/>
    <property type="project" value="InterPro"/>
</dbReference>
<keyword evidence="1" id="KW-0175">Coiled coil</keyword>
<dbReference type="EMBL" id="OENF01000010">
    <property type="protein sequence ID" value="SOS74197.1"/>
    <property type="molecule type" value="Genomic_DNA"/>
</dbReference>
<dbReference type="OrthoDB" id="796548at2"/>
<organism evidence="2 3">
    <name type="scientific">Tenacibaculum piscium</name>
    <dbReference type="NCBI Taxonomy" id="1458515"/>
    <lineage>
        <taxon>Bacteria</taxon>
        <taxon>Pseudomonadati</taxon>
        <taxon>Bacteroidota</taxon>
        <taxon>Flavobacteriia</taxon>
        <taxon>Flavobacteriales</taxon>
        <taxon>Flavobacteriaceae</taxon>
        <taxon>Tenacibaculum</taxon>
    </lineage>
</organism>
<keyword evidence="3" id="KW-1185">Reference proteome</keyword>
<dbReference type="AlphaFoldDB" id="A0A2H1YHC3"/>
<name>A0A2H1YHC3_9FLAO</name>
<evidence type="ECO:0000313" key="3">
    <source>
        <dbReference type="Proteomes" id="UP000234211"/>
    </source>
</evidence>
<sequence>MVATRIKAFITYKDVAVSKLEKIIGASDGTLRNALKKGTEINSKWLVLISDNFPDLNFNWLITGKGEMLLNTKPISLQNTKNEVILDYILVHIEAFRREPKIDAIAGLFSNFEQQRELQKLYDKIREYESLLAEKKEAIK</sequence>
<accession>A0A2H1YHC3</accession>
<proteinExistence type="predicted"/>
<feature type="coiled-coil region" evidence="1">
    <location>
        <begin position="111"/>
        <end position="138"/>
    </location>
</feature>
<gene>
    <name evidence="2" type="ORF">TNO020_180229</name>
</gene>
<evidence type="ECO:0000256" key="1">
    <source>
        <dbReference type="SAM" id="Coils"/>
    </source>
</evidence>
<protein>
    <submittedName>
        <fullName evidence="2">Uncharacterized protein</fullName>
    </submittedName>
</protein>